<sequence>MLASRYVGRIDSSAGRFFYRMAAIMRSIALLVLVMQIASAYGQTTARLYGNVVPQATWQEAKPEAAGYSGEKLEALRGWLKVQDTESMMVIVQGRVIFSYGDVAHVSKIASVRKSIVGMLYGNYVVANKIDLYKTVTEVGLQESTPFLPIESHATLEQLLEGRSGIYTDPDDTLPRRGSEYPGTYFVYQNWDFNAAGTAFEKLAGKGIYETLGSDLATPLGMQDFDLKKQHKFPSTGSVHPEYAMYLSTRDMARLGLLMLDFGVWNGKNIIPSDWVRYMTSLTTSFKDMHPDVFQNAGEPERWGFGATWWVWDQPAFPGSVYSGFMQGAYSAMGTGGTFITVLPAKNMVVVHKVDIDRSEHATVSPSSYIAMLTMIANSYCGDSCSGN</sequence>
<dbReference type="PANTHER" id="PTHR43283:SF7">
    <property type="entry name" value="BETA-LACTAMASE-RELATED DOMAIN-CONTAINING PROTEIN"/>
    <property type="match status" value="1"/>
</dbReference>
<gene>
    <name evidence="2" type="ORF">FTW19_22515</name>
</gene>
<dbReference type="InterPro" id="IPR012338">
    <property type="entry name" value="Beta-lactam/transpept-like"/>
</dbReference>
<dbReference type="InterPro" id="IPR050789">
    <property type="entry name" value="Diverse_Enzym_Activities"/>
</dbReference>
<keyword evidence="3" id="KW-1185">Reference proteome</keyword>
<evidence type="ECO:0000313" key="2">
    <source>
        <dbReference type="EMBL" id="QEE30514.1"/>
    </source>
</evidence>
<evidence type="ECO:0000313" key="3">
    <source>
        <dbReference type="Proteomes" id="UP000321820"/>
    </source>
</evidence>
<accession>A0A5B9EFT8</accession>
<dbReference type="SUPFAM" id="SSF56601">
    <property type="entry name" value="beta-lactamase/transpeptidase-like"/>
    <property type="match status" value="1"/>
</dbReference>
<evidence type="ECO:0000259" key="1">
    <source>
        <dbReference type="Pfam" id="PF00144"/>
    </source>
</evidence>
<protein>
    <submittedName>
        <fullName evidence="2">Serine hydrolase</fullName>
    </submittedName>
</protein>
<dbReference type="PANTHER" id="PTHR43283">
    <property type="entry name" value="BETA-LACTAMASE-RELATED"/>
    <property type="match status" value="1"/>
</dbReference>
<dbReference type="Gene3D" id="3.40.710.10">
    <property type="entry name" value="DD-peptidase/beta-lactamase superfamily"/>
    <property type="match status" value="1"/>
</dbReference>
<feature type="domain" description="Beta-lactamase-related" evidence="1">
    <location>
        <begin position="88"/>
        <end position="351"/>
    </location>
</feature>
<name>A0A5B9EFT8_9BACT</name>
<keyword evidence="2" id="KW-0378">Hydrolase</keyword>
<dbReference type="OrthoDB" id="9773047at2"/>
<dbReference type="AlphaFoldDB" id="A0A5B9EFT8"/>
<dbReference type="Proteomes" id="UP000321820">
    <property type="component" value="Chromosome"/>
</dbReference>
<dbReference type="KEGG" id="talb:FTW19_22515"/>
<organism evidence="2 3">
    <name type="scientific">Terriglobus albidus</name>
    <dbReference type="NCBI Taxonomy" id="1592106"/>
    <lineage>
        <taxon>Bacteria</taxon>
        <taxon>Pseudomonadati</taxon>
        <taxon>Acidobacteriota</taxon>
        <taxon>Terriglobia</taxon>
        <taxon>Terriglobales</taxon>
        <taxon>Acidobacteriaceae</taxon>
        <taxon>Terriglobus</taxon>
    </lineage>
</organism>
<reference evidence="2 3" key="1">
    <citation type="submission" date="2019-08" db="EMBL/GenBank/DDBJ databases">
        <title>Complete genome sequence of Terriglobus albidus strain ORNL.</title>
        <authorList>
            <person name="Podar M."/>
        </authorList>
    </citation>
    <scope>NUCLEOTIDE SEQUENCE [LARGE SCALE GENOMIC DNA]</scope>
    <source>
        <strain evidence="2 3">ORNL</strain>
    </source>
</reference>
<dbReference type="Pfam" id="PF00144">
    <property type="entry name" value="Beta-lactamase"/>
    <property type="match status" value="1"/>
</dbReference>
<proteinExistence type="predicted"/>
<dbReference type="GO" id="GO:0016787">
    <property type="term" value="F:hydrolase activity"/>
    <property type="evidence" value="ECO:0007669"/>
    <property type="project" value="UniProtKB-KW"/>
</dbReference>
<dbReference type="EMBL" id="CP042806">
    <property type="protein sequence ID" value="QEE30514.1"/>
    <property type="molecule type" value="Genomic_DNA"/>
</dbReference>
<dbReference type="InterPro" id="IPR001466">
    <property type="entry name" value="Beta-lactam-related"/>
</dbReference>